<dbReference type="AlphaFoldDB" id="A0A391NM03"/>
<feature type="region of interest" description="Disordered" evidence="1">
    <location>
        <begin position="105"/>
        <end position="181"/>
    </location>
</feature>
<protein>
    <submittedName>
        <fullName evidence="2">Uncharacterized protein</fullName>
    </submittedName>
</protein>
<reference evidence="2 3" key="1">
    <citation type="journal article" date="2018" name="PLoS ONE">
        <title>The draft genome of Kipferlia bialata reveals reductive genome evolution in fornicate parasites.</title>
        <authorList>
            <person name="Tanifuji G."/>
            <person name="Takabayashi S."/>
            <person name="Kume K."/>
            <person name="Takagi M."/>
            <person name="Nakayama T."/>
            <person name="Kamikawa R."/>
            <person name="Inagaki Y."/>
            <person name="Hashimoto T."/>
        </authorList>
    </citation>
    <scope>NUCLEOTIDE SEQUENCE [LARGE SCALE GENOMIC DNA]</scope>
    <source>
        <strain evidence="2">NY0173</strain>
    </source>
</reference>
<dbReference type="Proteomes" id="UP000265618">
    <property type="component" value="Unassembled WGS sequence"/>
</dbReference>
<evidence type="ECO:0000256" key="1">
    <source>
        <dbReference type="SAM" id="MobiDB-lite"/>
    </source>
</evidence>
<feature type="non-terminal residue" evidence="2">
    <location>
        <position position="1"/>
    </location>
</feature>
<evidence type="ECO:0000313" key="2">
    <source>
        <dbReference type="EMBL" id="GCA62901.1"/>
    </source>
</evidence>
<comment type="caution">
    <text evidence="2">The sequence shown here is derived from an EMBL/GenBank/DDBJ whole genome shotgun (WGS) entry which is preliminary data.</text>
</comment>
<dbReference type="EMBL" id="BDIP01001689">
    <property type="protein sequence ID" value="GCA62901.1"/>
    <property type="molecule type" value="Genomic_DNA"/>
</dbReference>
<accession>A0A391NM03</accession>
<feature type="compositionally biased region" description="Low complexity" evidence="1">
    <location>
        <begin position="137"/>
        <end position="147"/>
    </location>
</feature>
<evidence type="ECO:0000313" key="3">
    <source>
        <dbReference type="Proteomes" id="UP000265618"/>
    </source>
</evidence>
<keyword evidence="3" id="KW-1185">Reference proteome</keyword>
<name>A0A391NM03_9EUKA</name>
<proteinExistence type="predicted"/>
<feature type="compositionally biased region" description="Polar residues" evidence="1">
    <location>
        <begin position="148"/>
        <end position="160"/>
    </location>
</feature>
<gene>
    <name evidence="2" type="ORF">KIPB_006525</name>
</gene>
<organism evidence="2 3">
    <name type="scientific">Kipferlia bialata</name>
    <dbReference type="NCBI Taxonomy" id="797122"/>
    <lineage>
        <taxon>Eukaryota</taxon>
        <taxon>Metamonada</taxon>
        <taxon>Carpediemonas-like organisms</taxon>
        <taxon>Kipferlia</taxon>
    </lineage>
</organism>
<sequence length="181" mass="18659">AAQCHSTLLSVKADAGTRYVSALFSDSITQASRELADVAAAVTSGFKVVRDGAKEADTVDSLQTLESLETQTVDALNAASLRLSHLAKCHASMLDFVCERLGKRDTVGEGEGESPASTVQGETEIQFGTPVGERESGVVSEGAESVSQVPQASVTPTVGPTATPEANAMTLTPRGSALPTH</sequence>